<comment type="caution">
    <text evidence="2">The sequence shown here is derived from an EMBL/GenBank/DDBJ whole genome shotgun (WGS) entry which is preliminary data.</text>
</comment>
<dbReference type="Gene3D" id="1.10.472.80">
    <property type="entry name" value="Ypt/Rab-GAP domain of gyp1p, domain 3"/>
    <property type="match status" value="1"/>
</dbReference>
<dbReference type="Pfam" id="PF00566">
    <property type="entry name" value="RabGAP-TBC"/>
    <property type="match status" value="1"/>
</dbReference>
<proteinExistence type="predicted"/>
<dbReference type="InterPro" id="IPR000195">
    <property type="entry name" value="Rab-GAP-TBC_dom"/>
</dbReference>
<dbReference type="InterPro" id="IPR035969">
    <property type="entry name" value="Rab-GAP_TBC_sf"/>
</dbReference>
<name>A0A1Y3BJ79_EURMA</name>
<dbReference type="GO" id="GO:0005096">
    <property type="term" value="F:GTPase activator activity"/>
    <property type="evidence" value="ECO:0007669"/>
    <property type="project" value="TreeGrafter"/>
</dbReference>
<protein>
    <recommendedName>
        <fullName evidence="1">Rab-GAP TBC domain-containing protein</fullName>
    </recommendedName>
</protein>
<dbReference type="EMBL" id="MUJZ01016080">
    <property type="protein sequence ID" value="OTF80912.1"/>
    <property type="molecule type" value="Genomic_DNA"/>
</dbReference>
<keyword evidence="3" id="KW-1185">Reference proteome</keyword>
<evidence type="ECO:0000313" key="2">
    <source>
        <dbReference type="EMBL" id="OTF80912.1"/>
    </source>
</evidence>
<accession>A0A1Y3BJ79</accession>
<evidence type="ECO:0000259" key="1">
    <source>
        <dbReference type="Pfam" id="PF00566"/>
    </source>
</evidence>
<dbReference type="PANTHER" id="PTHR47219:SF15">
    <property type="entry name" value="TBC1 DOMAIN FAMILY MEMBER 12 ISOFORM X1"/>
    <property type="match status" value="1"/>
</dbReference>
<evidence type="ECO:0000313" key="3">
    <source>
        <dbReference type="Proteomes" id="UP000194236"/>
    </source>
</evidence>
<reference evidence="2 3" key="1">
    <citation type="submission" date="2017-03" db="EMBL/GenBank/DDBJ databases">
        <title>Genome Survey of Euroglyphus maynei.</title>
        <authorList>
            <person name="Arlian L.G."/>
            <person name="Morgan M.S."/>
            <person name="Rider S.D."/>
        </authorList>
    </citation>
    <scope>NUCLEOTIDE SEQUENCE [LARGE SCALE GENOMIC DNA]</scope>
    <source>
        <strain evidence="2">Arlian Lab</strain>
        <tissue evidence="2">Whole body</tissue>
    </source>
</reference>
<dbReference type="InterPro" id="IPR050302">
    <property type="entry name" value="Rab_GAP_TBC_domain"/>
</dbReference>
<dbReference type="SUPFAM" id="SSF47923">
    <property type="entry name" value="Ypt/Rab-GAP domain of gyp1p"/>
    <property type="match status" value="1"/>
</dbReference>
<gene>
    <name evidence="2" type="ORF">BLA29_008180</name>
</gene>
<dbReference type="OrthoDB" id="294251at2759"/>
<dbReference type="GO" id="GO:0031267">
    <property type="term" value="F:small GTPase binding"/>
    <property type="evidence" value="ECO:0007669"/>
    <property type="project" value="TreeGrafter"/>
</dbReference>
<feature type="domain" description="Rab-GAP TBC" evidence="1">
    <location>
        <begin position="29"/>
        <end position="78"/>
    </location>
</feature>
<dbReference type="Proteomes" id="UP000194236">
    <property type="component" value="Unassembled WGS sequence"/>
</dbReference>
<sequence>MTFYGLNQNKMRIIYSYYDRQFHSLLPDLASHFVYTLFARSLSLDCVSRVWDIFLRDGNEFIFRASLGLLSMYKNELIQLEFIDSARFLSNLPDDMDTDKYFEIIASIKLVPPKLSTLFTTDDINVQKVIMNTNNLNTKSRYSLFVNKFWRF</sequence>
<organism evidence="2 3">
    <name type="scientific">Euroglyphus maynei</name>
    <name type="common">Mayne's house dust mite</name>
    <dbReference type="NCBI Taxonomy" id="6958"/>
    <lineage>
        <taxon>Eukaryota</taxon>
        <taxon>Metazoa</taxon>
        <taxon>Ecdysozoa</taxon>
        <taxon>Arthropoda</taxon>
        <taxon>Chelicerata</taxon>
        <taxon>Arachnida</taxon>
        <taxon>Acari</taxon>
        <taxon>Acariformes</taxon>
        <taxon>Sarcoptiformes</taxon>
        <taxon>Astigmata</taxon>
        <taxon>Psoroptidia</taxon>
        <taxon>Analgoidea</taxon>
        <taxon>Pyroglyphidae</taxon>
        <taxon>Pyroglyphinae</taxon>
        <taxon>Euroglyphus</taxon>
    </lineage>
</organism>
<dbReference type="PANTHER" id="PTHR47219">
    <property type="entry name" value="RAB GTPASE-ACTIVATING PROTEIN 1-LIKE"/>
    <property type="match status" value="1"/>
</dbReference>
<dbReference type="AlphaFoldDB" id="A0A1Y3BJ79"/>